<dbReference type="Gene3D" id="1.20.5.2280">
    <property type="match status" value="1"/>
</dbReference>
<protein>
    <submittedName>
        <fullName evidence="2">Uncharacterized protein</fullName>
    </submittedName>
</protein>
<evidence type="ECO:0000256" key="1">
    <source>
        <dbReference type="SAM" id="Coils"/>
    </source>
</evidence>
<gene>
    <name evidence="2" type="ORF">Q4481_07780</name>
</gene>
<dbReference type="Proteomes" id="UP001174932">
    <property type="component" value="Unassembled WGS sequence"/>
</dbReference>
<keyword evidence="1" id="KW-0175">Coiled coil</keyword>
<evidence type="ECO:0000313" key="2">
    <source>
        <dbReference type="EMBL" id="MDO6963854.1"/>
    </source>
</evidence>
<accession>A0ABT8YJS9</accession>
<feature type="coiled-coil region" evidence="1">
    <location>
        <begin position="41"/>
        <end position="75"/>
    </location>
</feature>
<organism evidence="2 3">
    <name type="scientific">Rhizobium alvei</name>
    <dbReference type="NCBI Taxonomy" id="1132659"/>
    <lineage>
        <taxon>Bacteria</taxon>
        <taxon>Pseudomonadati</taxon>
        <taxon>Pseudomonadota</taxon>
        <taxon>Alphaproteobacteria</taxon>
        <taxon>Hyphomicrobiales</taxon>
        <taxon>Rhizobiaceae</taxon>
        <taxon>Rhizobium/Agrobacterium group</taxon>
        <taxon>Rhizobium</taxon>
    </lineage>
</organism>
<dbReference type="EMBL" id="JAUOZU010000006">
    <property type="protein sequence ID" value="MDO6963854.1"/>
    <property type="molecule type" value="Genomic_DNA"/>
</dbReference>
<reference evidence="2" key="2">
    <citation type="submission" date="2023-07" db="EMBL/GenBank/DDBJ databases">
        <authorList>
            <person name="Shen H."/>
        </authorList>
    </citation>
    <scope>NUCLEOTIDE SEQUENCE</scope>
    <source>
        <strain evidence="2">TNR-22</strain>
    </source>
</reference>
<keyword evidence="3" id="KW-1185">Reference proteome</keyword>
<dbReference type="RefSeq" id="WP_304375762.1">
    <property type="nucleotide sequence ID" value="NZ_JAUOZU010000006.1"/>
</dbReference>
<name>A0ABT8YJS9_9HYPH</name>
<sequence>MADASQDLLNELLRKLHQRFDKVDHAIGELRADNLLIRNQMHSLQGDVNNLRGTLAHIENRLDRIENRLELRELSERGQSPFNPPI</sequence>
<comment type="caution">
    <text evidence="2">The sequence shown here is derived from an EMBL/GenBank/DDBJ whole genome shotgun (WGS) entry which is preliminary data.</text>
</comment>
<proteinExistence type="predicted"/>
<reference evidence="2" key="1">
    <citation type="journal article" date="2015" name="Int. J. Syst. Evol. Microbiol.">
        <title>Rhizobium alvei sp. nov., isolated from a freshwater river.</title>
        <authorList>
            <person name="Sheu S.Y."/>
            <person name="Huang H.W."/>
            <person name="Young C.C."/>
            <person name="Chen W.M."/>
        </authorList>
    </citation>
    <scope>NUCLEOTIDE SEQUENCE</scope>
    <source>
        <strain evidence="2">TNR-22</strain>
    </source>
</reference>
<evidence type="ECO:0000313" key="3">
    <source>
        <dbReference type="Proteomes" id="UP001174932"/>
    </source>
</evidence>